<dbReference type="InterPro" id="IPR005632">
    <property type="entry name" value="Chaperone_Skp"/>
</dbReference>
<evidence type="ECO:0000313" key="6">
    <source>
        <dbReference type="Proteomes" id="UP001139451"/>
    </source>
</evidence>
<name>A0A9X2HGH3_9SPHN</name>
<comment type="caution">
    <text evidence="5">The sequence shown here is derived from an EMBL/GenBank/DDBJ whole genome shotgun (WGS) entry which is preliminary data.</text>
</comment>
<evidence type="ECO:0000256" key="3">
    <source>
        <dbReference type="SAM" id="MobiDB-lite"/>
    </source>
</evidence>
<protein>
    <submittedName>
        <fullName evidence="5">OmpH family outer membrane protein</fullName>
    </submittedName>
</protein>
<organism evidence="5 6">
    <name type="scientific">Sphingomonas tagetis</name>
    <dbReference type="NCBI Taxonomy" id="2949092"/>
    <lineage>
        <taxon>Bacteria</taxon>
        <taxon>Pseudomonadati</taxon>
        <taxon>Pseudomonadota</taxon>
        <taxon>Alphaproteobacteria</taxon>
        <taxon>Sphingomonadales</taxon>
        <taxon>Sphingomonadaceae</taxon>
        <taxon>Sphingomonas</taxon>
    </lineage>
</organism>
<dbReference type="GO" id="GO:0005829">
    <property type="term" value="C:cytosol"/>
    <property type="evidence" value="ECO:0007669"/>
    <property type="project" value="TreeGrafter"/>
</dbReference>
<feature type="region of interest" description="Disordered" evidence="3">
    <location>
        <begin position="181"/>
        <end position="206"/>
    </location>
</feature>
<dbReference type="SMART" id="SM00935">
    <property type="entry name" value="OmpH"/>
    <property type="match status" value="1"/>
</dbReference>
<dbReference type="EMBL" id="JAMLDX010000001">
    <property type="protein sequence ID" value="MCP3729097.1"/>
    <property type="molecule type" value="Genomic_DNA"/>
</dbReference>
<evidence type="ECO:0000313" key="5">
    <source>
        <dbReference type="EMBL" id="MCP3729097.1"/>
    </source>
</evidence>
<dbReference type="Pfam" id="PF03938">
    <property type="entry name" value="OmpH"/>
    <property type="match status" value="1"/>
</dbReference>
<evidence type="ECO:0000256" key="1">
    <source>
        <dbReference type="ARBA" id="ARBA00009091"/>
    </source>
</evidence>
<reference evidence="5" key="1">
    <citation type="submission" date="2022-05" db="EMBL/GenBank/DDBJ databases">
        <title>Sphingomonas sp. strain MG17 Genome sequencing and assembly.</title>
        <authorList>
            <person name="Kim I."/>
        </authorList>
    </citation>
    <scope>NUCLEOTIDE SEQUENCE</scope>
    <source>
        <strain evidence="5">MG17</strain>
    </source>
</reference>
<dbReference type="Gene3D" id="3.30.910.20">
    <property type="entry name" value="Skp domain"/>
    <property type="match status" value="1"/>
</dbReference>
<dbReference type="SUPFAM" id="SSF111384">
    <property type="entry name" value="OmpH-like"/>
    <property type="match status" value="1"/>
</dbReference>
<proteinExistence type="inferred from homology"/>
<feature type="chain" id="PRO_5040991494" evidence="4">
    <location>
        <begin position="23"/>
        <end position="206"/>
    </location>
</feature>
<dbReference type="GO" id="GO:0050821">
    <property type="term" value="P:protein stabilization"/>
    <property type="evidence" value="ECO:0007669"/>
    <property type="project" value="TreeGrafter"/>
</dbReference>
<dbReference type="PANTHER" id="PTHR35089:SF1">
    <property type="entry name" value="CHAPERONE PROTEIN SKP"/>
    <property type="match status" value="1"/>
</dbReference>
<dbReference type="Proteomes" id="UP001139451">
    <property type="component" value="Unassembled WGS sequence"/>
</dbReference>
<dbReference type="RefSeq" id="WP_254291084.1">
    <property type="nucleotide sequence ID" value="NZ_JAMLDX010000001.1"/>
</dbReference>
<dbReference type="AlphaFoldDB" id="A0A9X2HGH3"/>
<comment type="similarity">
    <text evidence="1">Belongs to the Skp family.</text>
</comment>
<sequence>MRNTKTLLAALAVAGATFGAGAAAAQALADAKVAVVDVDRIMSQCTACVAANGQLQQQRTALQTFAQQQGQPLQGEQTSLEAAVKAAAGKPDAALSTRIQAFQTRAQNAQRAVSEREQTFQRNVQFVQQQIAQKMVPVVQQIAQQRGASVAIARESLLFSATSVDITDAVLATLNQQLPSVSVTAPPPAQPTAPAPAPAQPAPTGR</sequence>
<evidence type="ECO:0000256" key="4">
    <source>
        <dbReference type="SAM" id="SignalP"/>
    </source>
</evidence>
<feature type="compositionally biased region" description="Pro residues" evidence="3">
    <location>
        <begin position="185"/>
        <end position="206"/>
    </location>
</feature>
<dbReference type="PANTHER" id="PTHR35089">
    <property type="entry name" value="CHAPERONE PROTEIN SKP"/>
    <property type="match status" value="1"/>
</dbReference>
<keyword evidence="2 4" id="KW-0732">Signal</keyword>
<evidence type="ECO:0000256" key="2">
    <source>
        <dbReference type="ARBA" id="ARBA00022729"/>
    </source>
</evidence>
<accession>A0A9X2HGH3</accession>
<feature type="signal peptide" evidence="4">
    <location>
        <begin position="1"/>
        <end position="22"/>
    </location>
</feature>
<keyword evidence="6" id="KW-1185">Reference proteome</keyword>
<dbReference type="InterPro" id="IPR024930">
    <property type="entry name" value="Skp_dom_sf"/>
</dbReference>
<gene>
    <name evidence="5" type="ORF">M9978_01530</name>
</gene>
<dbReference type="GO" id="GO:0051082">
    <property type="term" value="F:unfolded protein binding"/>
    <property type="evidence" value="ECO:0007669"/>
    <property type="project" value="InterPro"/>
</dbReference>